<evidence type="ECO:0000256" key="5">
    <source>
        <dbReference type="ARBA" id="ARBA00022840"/>
    </source>
</evidence>
<keyword evidence="4" id="KW-0418">Kinase</keyword>
<evidence type="ECO:0000256" key="4">
    <source>
        <dbReference type="ARBA" id="ARBA00022777"/>
    </source>
</evidence>
<name>A0ABZ1B589_9ACTN</name>
<sequence length="155" mass="16187">MTLAAVEPGDVLDLAGYRVRALAADHEVPTVLYDVTGPDGGRLLYATDSGPLPVATVEAARGADYDLVLLEQTFGDLRDHATSHLDLGTFPDQLARLRAVGAITETTDVVAVHLSHHNPPIAELDRRLAEHGARTVPDGSTVIAGPGGAVLLRGA</sequence>
<reference evidence="7 8" key="1">
    <citation type="submission" date="2023-12" db="EMBL/GenBank/DDBJ databases">
        <title>Blastococcus brunescens sp. nov., an actonobacterium isolated from sandstone collected in sahara desert.</title>
        <authorList>
            <person name="Gtari M."/>
            <person name="Ghodhbane F."/>
        </authorList>
    </citation>
    <scope>NUCLEOTIDE SEQUENCE [LARGE SCALE GENOMIC DNA]</scope>
    <source>
        <strain evidence="7 8">BMG 8361</strain>
    </source>
</reference>
<evidence type="ECO:0000256" key="1">
    <source>
        <dbReference type="ARBA" id="ARBA00022573"/>
    </source>
</evidence>
<dbReference type="EMBL" id="CP141261">
    <property type="protein sequence ID" value="WRL65975.1"/>
    <property type="molecule type" value="Genomic_DNA"/>
</dbReference>
<protein>
    <recommendedName>
        <fullName evidence="9">Metallo-beta-lactamase domain-containing protein</fullName>
    </recommendedName>
</protein>
<evidence type="ECO:0000313" key="7">
    <source>
        <dbReference type="EMBL" id="WRL65975.1"/>
    </source>
</evidence>
<keyword evidence="1" id="KW-0169">Cobalamin biosynthesis</keyword>
<dbReference type="SUPFAM" id="SSF56281">
    <property type="entry name" value="Metallo-hydrolase/oxidoreductase"/>
    <property type="match status" value="1"/>
</dbReference>
<evidence type="ECO:0008006" key="9">
    <source>
        <dbReference type="Google" id="ProtNLM"/>
    </source>
</evidence>
<evidence type="ECO:0000256" key="2">
    <source>
        <dbReference type="ARBA" id="ARBA00022679"/>
    </source>
</evidence>
<dbReference type="PANTHER" id="PTHR34848:SF1">
    <property type="entry name" value="BIFUNCTIONAL ADENOSYLCOBALAMIN BIOSYNTHESIS PROTEIN COBU"/>
    <property type="match status" value="1"/>
</dbReference>
<accession>A0ABZ1B589</accession>
<keyword evidence="2" id="KW-0808">Transferase</keyword>
<evidence type="ECO:0000256" key="6">
    <source>
        <dbReference type="ARBA" id="ARBA00023134"/>
    </source>
</evidence>
<evidence type="ECO:0000256" key="3">
    <source>
        <dbReference type="ARBA" id="ARBA00022741"/>
    </source>
</evidence>
<dbReference type="RefSeq" id="WP_324277292.1">
    <property type="nucleotide sequence ID" value="NZ_CP141261.1"/>
</dbReference>
<evidence type="ECO:0000313" key="8">
    <source>
        <dbReference type="Proteomes" id="UP001324287"/>
    </source>
</evidence>
<dbReference type="Gene3D" id="3.60.15.10">
    <property type="entry name" value="Ribonuclease Z/Hydroxyacylglutathione hydrolase-like"/>
    <property type="match status" value="1"/>
</dbReference>
<gene>
    <name evidence="7" type="ORF">U6N30_10730</name>
</gene>
<keyword evidence="5" id="KW-0067">ATP-binding</keyword>
<organism evidence="7 8">
    <name type="scientific">Blastococcus brunescens</name>
    <dbReference type="NCBI Taxonomy" id="1564165"/>
    <lineage>
        <taxon>Bacteria</taxon>
        <taxon>Bacillati</taxon>
        <taxon>Actinomycetota</taxon>
        <taxon>Actinomycetes</taxon>
        <taxon>Geodermatophilales</taxon>
        <taxon>Geodermatophilaceae</taxon>
        <taxon>Blastococcus</taxon>
    </lineage>
</organism>
<keyword evidence="6" id="KW-0342">GTP-binding</keyword>
<dbReference type="InterPro" id="IPR036866">
    <property type="entry name" value="RibonucZ/Hydroxyglut_hydro"/>
</dbReference>
<dbReference type="PANTHER" id="PTHR34848">
    <property type="match status" value="1"/>
</dbReference>
<dbReference type="Proteomes" id="UP001324287">
    <property type="component" value="Chromosome"/>
</dbReference>
<keyword evidence="3" id="KW-0547">Nucleotide-binding</keyword>
<keyword evidence="8" id="KW-1185">Reference proteome</keyword>
<proteinExistence type="predicted"/>
<dbReference type="InterPro" id="IPR003203">
    <property type="entry name" value="CobU/CobP"/>
</dbReference>